<name>A0ABX1TS33_9GAMM</name>
<dbReference type="EMBL" id="SPMZ01000068">
    <property type="protein sequence ID" value="NMQ20898.1"/>
    <property type="molecule type" value="Genomic_DNA"/>
</dbReference>
<protein>
    <submittedName>
        <fullName evidence="1">Uncharacterized protein</fullName>
    </submittedName>
</protein>
<accession>A0ABX1TS33</accession>
<reference evidence="1 2" key="1">
    <citation type="submission" date="2019-03" db="EMBL/GenBank/DDBJ databases">
        <title>Metabolic reconstructions from genomes of highly enriched 'Candidatus Accumulibacter' and 'Candidatus Competibacter' bioreactor populations.</title>
        <authorList>
            <person name="Annavajhala M.K."/>
            <person name="Welles L."/>
            <person name="Abbas B."/>
            <person name="Sorokin D."/>
            <person name="Park H."/>
            <person name="Van Loosdrecht M."/>
            <person name="Chandran K."/>
        </authorList>
    </citation>
    <scope>NUCLEOTIDE SEQUENCE [LARGE SCALE GENOMIC DNA]</scope>
    <source>
        <strain evidence="1 2">SBR_G</strain>
    </source>
</reference>
<dbReference type="Proteomes" id="UP000760480">
    <property type="component" value="Unassembled WGS sequence"/>
</dbReference>
<organism evidence="1 2">
    <name type="scientific">Candidatus Competibacter phosphatis</name>
    <dbReference type="NCBI Taxonomy" id="221280"/>
    <lineage>
        <taxon>Bacteria</taxon>
        <taxon>Pseudomonadati</taxon>
        <taxon>Pseudomonadota</taxon>
        <taxon>Gammaproteobacteria</taxon>
        <taxon>Candidatus Competibacteraceae</taxon>
        <taxon>Candidatus Competibacter</taxon>
    </lineage>
</organism>
<proteinExistence type="predicted"/>
<gene>
    <name evidence="1" type="ORF">E4P82_17905</name>
</gene>
<comment type="caution">
    <text evidence="1">The sequence shown here is derived from an EMBL/GenBank/DDBJ whole genome shotgun (WGS) entry which is preliminary data.</text>
</comment>
<evidence type="ECO:0000313" key="2">
    <source>
        <dbReference type="Proteomes" id="UP000760480"/>
    </source>
</evidence>
<sequence length="73" mass="8386">MKFISQDSRLLKMATTDPGKAQVLREMIIDRLIETGMRREGFLPTDHPPSQTDYLRGYNLLAAKYFPEAKKNA</sequence>
<dbReference type="RefSeq" id="WP_169250170.1">
    <property type="nucleotide sequence ID" value="NZ_SPMZ01000068.1"/>
</dbReference>
<evidence type="ECO:0000313" key="1">
    <source>
        <dbReference type="EMBL" id="NMQ20898.1"/>
    </source>
</evidence>
<keyword evidence="2" id="KW-1185">Reference proteome</keyword>